<feature type="domain" description="Class II aldolase/adducin N-terminal" evidence="1">
    <location>
        <begin position="16"/>
        <end position="202"/>
    </location>
</feature>
<dbReference type="InterPro" id="IPR001303">
    <property type="entry name" value="Aldolase_II/adducin_N"/>
</dbReference>
<dbReference type="Pfam" id="PF00596">
    <property type="entry name" value="Aldolase_II"/>
    <property type="match status" value="1"/>
</dbReference>
<sequence>MKSFSKNNSLQKDLKDLKELSIFLGNNIDWIQGAGGNTSVKDNGILWVKASGYWLSDAQNNNIFTPLDRQAVLDKIDQEIEDLGSAQILEKQYHSLRPSIETTLHALMRHRFVAHVHSVNVISYAVLKNSKKILNEKLEGISWLWVPYVRPGLPLTKILNKMNVSDFDVIILANHGVVIGGDTKEEVLDVFNQVETRLCRSVRGNFQETDKAKLESLTNSLEYKLPKHDLTHSLAK</sequence>
<dbReference type="AlphaFoldDB" id="A0A382WBN0"/>
<proteinExistence type="predicted"/>
<dbReference type="Gene3D" id="3.40.225.10">
    <property type="entry name" value="Class II aldolase/adducin N-terminal domain"/>
    <property type="match status" value="1"/>
</dbReference>
<accession>A0A382WBN0</accession>
<gene>
    <name evidence="2" type="ORF">METZ01_LOCUS409046</name>
</gene>
<dbReference type="InterPro" id="IPR036409">
    <property type="entry name" value="Aldolase_II/adducin_N_sf"/>
</dbReference>
<organism evidence="2">
    <name type="scientific">marine metagenome</name>
    <dbReference type="NCBI Taxonomy" id="408172"/>
    <lineage>
        <taxon>unclassified sequences</taxon>
        <taxon>metagenomes</taxon>
        <taxon>ecological metagenomes</taxon>
    </lineage>
</organism>
<dbReference type="EMBL" id="UINC01158574">
    <property type="protein sequence ID" value="SVD56192.1"/>
    <property type="molecule type" value="Genomic_DNA"/>
</dbReference>
<reference evidence="2" key="1">
    <citation type="submission" date="2018-05" db="EMBL/GenBank/DDBJ databases">
        <authorList>
            <person name="Lanie J.A."/>
            <person name="Ng W.-L."/>
            <person name="Kazmierczak K.M."/>
            <person name="Andrzejewski T.M."/>
            <person name="Davidsen T.M."/>
            <person name="Wayne K.J."/>
            <person name="Tettelin H."/>
            <person name="Glass J.I."/>
            <person name="Rusch D."/>
            <person name="Podicherti R."/>
            <person name="Tsui H.-C.T."/>
            <person name="Winkler M.E."/>
        </authorList>
    </citation>
    <scope>NUCLEOTIDE SEQUENCE</scope>
</reference>
<evidence type="ECO:0000259" key="1">
    <source>
        <dbReference type="SMART" id="SM01007"/>
    </source>
</evidence>
<dbReference type="SMART" id="SM01007">
    <property type="entry name" value="Aldolase_II"/>
    <property type="match status" value="1"/>
</dbReference>
<protein>
    <recommendedName>
        <fullName evidence="1">Class II aldolase/adducin N-terminal domain-containing protein</fullName>
    </recommendedName>
</protein>
<dbReference type="SUPFAM" id="SSF53639">
    <property type="entry name" value="AraD/HMP-PK domain-like"/>
    <property type="match status" value="1"/>
</dbReference>
<name>A0A382WBN0_9ZZZZ</name>
<evidence type="ECO:0000313" key="2">
    <source>
        <dbReference type="EMBL" id="SVD56192.1"/>
    </source>
</evidence>
<feature type="non-terminal residue" evidence="2">
    <location>
        <position position="236"/>
    </location>
</feature>